<keyword evidence="1" id="KW-1133">Transmembrane helix</keyword>
<name>A0A563VVB0_9CYAN</name>
<dbReference type="Proteomes" id="UP000320055">
    <property type="component" value="Unassembled WGS sequence"/>
</dbReference>
<gene>
    <name evidence="2" type="ORF">H1P_3270005</name>
</gene>
<protein>
    <submittedName>
        <fullName evidence="2">Uncharacterized protein</fullName>
    </submittedName>
</protein>
<dbReference type="EMBL" id="CAACVJ010000254">
    <property type="protein sequence ID" value="VEP15336.1"/>
    <property type="molecule type" value="Genomic_DNA"/>
</dbReference>
<evidence type="ECO:0000256" key="1">
    <source>
        <dbReference type="SAM" id="Phobius"/>
    </source>
</evidence>
<proteinExistence type="predicted"/>
<organism evidence="2 3">
    <name type="scientific">Hyella patelloides LEGE 07179</name>
    <dbReference type="NCBI Taxonomy" id="945734"/>
    <lineage>
        <taxon>Bacteria</taxon>
        <taxon>Bacillati</taxon>
        <taxon>Cyanobacteriota</taxon>
        <taxon>Cyanophyceae</taxon>
        <taxon>Pleurocapsales</taxon>
        <taxon>Hyellaceae</taxon>
        <taxon>Hyella</taxon>
    </lineage>
</organism>
<keyword evidence="3" id="KW-1185">Reference proteome</keyword>
<feature type="transmembrane region" description="Helical" evidence="1">
    <location>
        <begin position="28"/>
        <end position="50"/>
    </location>
</feature>
<dbReference type="AlphaFoldDB" id="A0A563VVB0"/>
<accession>A0A563VVB0</accession>
<sequence>MTPIFGSWLIAIVIPATGMKPVKLMISSFFSITFYAIAIAIMICLGINSFL</sequence>
<reference evidence="2 3" key="1">
    <citation type="submission" date="2019-01" db="EMBL/GenBank/DDBJ databases">
        <authorList>
            <person name="Brito A."/>
        </authorList>
    </citation>
    <scope>NUCLEOTIDE SEQUENCE [LARGE SCALE GENOMIC DNA]</scope>
    <source>
        <strain evidence="2">1</strain>
    </source>
</reference>
<keyword evidence="1" id="KW-0812">Transmembrane</keyword>
<keyword evidence="1" id="KW-0472">Membrane</keyword>
<evidence type="ECO:0000313" key="3">
    <source>
        <dbReference type="Proteomes" id="UP000320055"/>
    </source>
</evidence>
<evidence type="ECO:0000313" key="2">
    <source>
        <dbReference type="EMBL" id="VEP15336.1"/>
    </source>
</evidence>